<proteinExistence type="predicted"/>
<organism evidence="1 2">
    <name type="scientific">Eumeta variegata</name>
    <name type="common">Bagworm moth</name>
    <name type="synonym">Eumeta japonica</name>
    <dbReference type="NCBI Taxonomy" id="151549"/>
    <lineage>
        <taxon>Eukaryota</taxon>
        <taxon>Metazoa</taxon>
        <taxon>Ecdysozoa</taxon>
        <taxon>Arthropoda</taxon>
        <taxon>Hexapoda</taxon>
        <taxon>Insecta</taxon>
        <taxon>Pterygota</taxon>
        <taxon>Neoptera</taxon>
        <taxon>Endopterygota</taxon>
        <taxon>Lepidoptera</taxon>
        <taxon>Glossata</taxon>
        <taxon>Ditrysia</taxon>
        <taxon>Tineoidea</taxon>
        <taxon>Psychidae</taxon>
        <taxon>Oiketicinae</taxon>
        <taxon>Eumeta</taxon>
    </lineage>
</organism>
<dbReference type="EMBL" id="BGZK01000542">
    <property type="protein sequence ID" value="GBP49337.1"/>
    <property type="molecule type" value="Genomic_DNA"/>
</dbReference>
<evidence type="ECO:0000313" key="2">
    <source>
        <dbReference type="Proteomes" id="UP000299102"/>
    </source>
</evidence>
<name>A0A4C1WGS9_EUMVA</name>
<evidence type="ECO:0000313" key="1">
    <source>
        <dbReference type="EMBL" id="GBP49337.1"/>
    </source>
</evidence>
<dbReference type="Proteomes" id="UP000299102">
    <property type="component" value="Unassembled WGS sequence"/>
</dbReference>
<sequence>MHTPSVPAKTFLKSRPNIGVGADRVNRVSVVTPKGNRSYYLNFYYQNFGEKNYPTSLLRRCRYPSRIRHPSRPLVPLRDKYISQRFVSRPAPVASANTAVRPTAEPAVAAAASSSALDATRQVQGRGKREFVCIFSVQPLLFLFVLEPQDESITQCVVQVCLSFSNSLYVHVPSCCDAARLSTTLNMSSRMEMIS</sequence>
<keyword evidence="2" id="KW-1185">Reference proteome</keyword>
<gene>
    <name evidence="1" type="ORF">EVAR_27039_1</name>
</gene>
<accession>A0A4C1WGS9</accession>
<comment type="caution">
    <text evidence="1">The sequence shown here is derived from an EMBL/GenBank/DDBJ whole genome shotgun (WGS) entry which is preliminary data.</text>
</comment>
<protein>
    <submittedName>
        <fullName evidence="1">Uncharacterized protein</fullName>
    </submittedName>
</protein>
<dbReference type="AlphaFoldDB" id="A0A4C1WGS9"/>
<reference evidence="1 2" key="1">
    <citation type="journal article" date="2019" name="Commun. Biol.">
        <title>The bagworm genome reveals a unique fibroin gene that provides high tensile strength.</title>
        <authorList>
            <person name="Kono N."/>
            <person name="Nakamura H."/>
            <person name="Ohtoshi R."/>
            <person name="Tomita M."/>
            <person name="Numata K."/>
            <person name="Arakawa K."/>
        </authorList>
    </citation>
    <scope>NUCLEOTIDE SEQUENCE [LARGE SCALE GENOMIC DNA]</scope>
</reference>